<dbReference type="Proteomes" id="UP000824120">
    <property type="component" value="Chromosome 9"/>
</dbReference>
<name>A0A9J5XE13_SOLCO</name>
<evidence type="ECO:0000313" key="1">
    <source>
        <dbReference type="EMBL" id="KAG5585128.1"/>
    </source>
</evidence>
<keyword evidence="2" id="KW-1185">Reference proteome</keyword>
<evidence type="ECO:0000313" key="2">
    <source>
        <dbReference type="Proteomes" id="UP000824120"/>
    </source>
</evidence>
<gene>
    <name evidence="1" type="ORF">H5410_045562</name>
</gene>
<dbReference type="EMBL" id="JACXVP010000009">
    <property type="protein sequence ID" value="KAG5585128.1"/>
    <property type="molecule type" value="Genomic_DNA"/>
</dbReference>
<organism evidence="1 2">
    <name type="scientific">Solanum commersonii</name>
    <name type="common">Commerson's wild potato</name>
    <name type="synonym">Commerson's nightshade</name>
    <dbReference type="NCBI Taxonomy" id="4109"/>
    <lineage>
        <taxon>Eukaryota</taxon>
        <taxon>Viridiplantae</taxon>
        <taxon>Streptophyta</taxon>
        <taxon>Embryophyta</taxon>
        <taxon>Tracheophyta</taxon>
        <taxon>Spermatophyta</taxon>
        <taxon>Magnoliopsida</taxon>
        <taxon>eudicotyledons</taxon>
        <taxon>Gunneridae</taxon>
        <taxon>Pentapetalae</taxon>
        <taxon>asterids</taxon>
        <taxon>lamiids</taxon>
        <taxon>Solanales</taxon>
        <taxon>Solanaceae</taxon>
        <taxon>Solanoideae</taxon>
        <taxon>Solaneae</taxon>
        <taxon>Solanum</taxon>
    </lineage>
</organism>
<reference evidence="1 2" key="1">
    <citation type="submission" date="2020-09" db="EMBL/GenBank/DDBJ databases">
        <title>De no assembly of potato wild relative species, Solanum commersonii.</title>
        <authorList>
            <person name="Cho K."/>
        </authorList>
    </citation>
    <scope>NUCLEOTIDE SEQUENCE [LARGE SCALE GENOMIC DNA]</scope>
    <source>
        <strain evidence="1">LZ3.2</strain>
        <tissue evidence="1">Leaf</tissue>
    </source>
</reference>
<sequence length="152" mass="17266">MQRSNVHSKIQVATHQYQRTSCSQYLLQIQVQAQPKCSIALTQGLIPYSHNGSQFKASELDATLTLKKKNTLHNFTHRFARIFQSAFVLAHSLSKRSFQATFGLAISVKLREKVRKFSNKNKAVKLHNYFAEPIGEARNYFGGSLSAVHREN</sequence>
<proteinExistence type="predicted"/>
<accession>A0A9J5XE13</accession>
<comment type="caution">
    <text evidence="1">The sequence shown here is derived from an EMBL/GenBank/DDBJ whole genome shotgun (WGS) entry which is preliminary data.</text>
</comment>
<protein>
    <submittedName>
        <fullName evidence="1">Uncharacterized protein</fullName>
    </submittedName>
</protein>
<dbReference type="AlphaFoldDB" id="A0A9J5XE13"/>